<gene>
    <name evidence="1" type="ORF">HannXRQ_Chr02g0047751</name>
</gene>
<proteinExistence type="predicted"/>
<evidence type="ECO:0000313" key="2">
    <source>
        <dbReference type="Proteomes" id="UP000215914"/>
    </source>
</evidence>
<accession>A0A251VHH5</accession>
<name>A0A251VHH5_HELAN</name>
<dbReference type="AlphaFoldDB" id="A0A251VHH5"/>
<evidence type="ECO:0000313" key="1">
    <source>
        <dbReference type="EMBL" id="OTG34613.1"/>
    </source>
</evidence>
<dbReference type="Proteomes" id="UP000215914">
    <property type="component" value="Chromosome 2"/>
</dbReference>
<organism evidence="1 2">
    <name type="scientific">Helianthus annuus</name>
    <name type="common">Common sunflower</name>
    <dbReference type="NCBI Taxonomy" id="4232"/>
    <lineage>
        <taxon>Eukaryota</taxon>
        <taxon>Viridiplantae</taxon>
        <taxon>Streptophyta</taxon>
        <taxon>Embryophyta</taxon>
        <taxon>Tracheophyta</taxon>
        <taxon>Spermatophyta</taxon>
        <taxon>Magnoliopsida</taxon>
        <taxon>eudicotyledons</taxon>
        <taxon>Gunneridae</taxon>
        <taxon>Pentapetalae</taxon>
        <taxon>asterids</taxon>
        <taxon>campanulids</taxon>
        <taxon>Asterales</taxon>
        <taxon>Asteraceae</taxon>
        <taxon>Asteroideae</taxon>
        <taxon>Heliantheae alliance</taxon>
        <taxon>Heliantheae</taxon>
        <taxon>Helianthus</taxon>
    </lineage>
</organism>
<sequence>MIYCKADYYQVGHAAYEISVSGGGPDVGSWDNSFHNFEDHGFWDRHVGLS</sequence>
<reference evidence="2" key="1">
    <citation type="journal article" date="2017" name="Nature">
        <title>The sunflower genome provides insights into oil metabolism, flowering and Asterid evolution.</title>
        <authorList>
            <person name="Badouin H."/>
            <person name="Gouzy J."/>
            <person name="Grassa C.J."/>
            <person name="Murat F."/>
            <person name="Staton S.E."/>
            <person name="Cottret L."/>
            <person name="Lelandais-Briere C."/>
            <person name="Owens G.L."/>
            <person name="Carrere S."/>
            <person name="Mayjonade B."/>
            <person name="Legrand L."/>
            <person name="Gill N."/>
            <person name="Kane N.C."/>
            <person name="Bowers J.E."/>
            <person name="Hubner S."/>
            <person name="Bellec A."/>
            <person name="Berard A."/>
            <person name="Berges H."/>
            <person name="Blanchet N."/>
            <person name="Boniface M.C."/>
            <person name="Brunel D."/>
            <person name="Catrice O."/>
            <person name="Chaidir N."/>
            <person name="Claudel C."/>
            <person name="Donnadieu C."/>
            <person name="Faraut T."/>
            <person name="Fievet G."/>
            <person name="Helmstetter N."/>
            <person name="King M."/>
            <person name="Knapp S.J."/>
            <person name="Lai Z."/>
            <person name="Le Paslier M.C."/>
            <person name="Lippi Y."/>
            <person name="Lorenzon L."/>
            <person name="Mandel J.R."/>
            <person name="Marage G."/>
            <person name="Marchand G."/>
            <person name="Marquand E."/>
            <person name="Bret-Mestries E."/>
            <person name="Morien E."/>
            <person name="Nambeesan S."/>
            <person name="Nguyen T."/>
            <person name="Pegot-Espagnet P."/>
            <person name="Pouilly N."/>
            <person name="Raftis F."/>
            <person name="Sallet E."/>
            <person name="Schiex T."/>
            <person name="Thomas J."/>
            <person name="Vandecasteele C."/>
            <person name="Vares D."/>
            <person name="Vear F."/>
            <person name="Vautrin S."/>
            <person name="Crespi M."/>
            <person name="Mangin B."/>
            <person name="Burke J.M."/>
            <person name="Salse J."/>
            <person name="Munos S."/>
            <person name="Vincourt P."/>
            <person name="Rieseberg L.H."/>
            <person name="Langlade N.B."/>
        </authorList>
    </citation>
    <scope>NUCLEOTIDE SEQUENCE [LARGE SCALE GENOMIC DNA]</scope>
    <source>
        <strain evidence="2">cv. SF193</strain>
    </source>
</reference>
<dbReference type="EMBL" id="CM007891">
    <property type="protein sequence ID" value="OTG34613.1"/>
    <property type="molecule type" value="Genomic_DNA"/>
</dbReference>
<protein>
    <submittedName>
        <fullName evidence="1">Uncharacterized protein</fullName>
    </submittedName>
</protein>
<dbReference type="InParanoid" id="A0A251VHH5"/>
<keyword evidence="2" id="KW-1185">Reference proteome</keyword>